<dbReference type="GO" id="GO:0004565">
    <property type="term" value="F:beta-galactosidase activity"/>
    <property type="evidence" value="ECO:0007669"/>
    <property type="project" value="UniProtKB-EC"/>
</dbReference>
<dbReference type="PANTHER" id="PTHR36447:SF1">
    <property type="entry name" value="BETA-GALACTOSIDASE GANA"/>
    <property type="match status" value="1"/>
</dbReference>
<evidence type="ECO:0000313" key="11">
    <source>
        <dbReference type="EMBL" id="SMH50761.1"/>
    </source>
</evidence>
<dbReference type="Pfam" id="PF08532">
    <property type="entry name" value="Glyco_hydro_42M"/>
    <property type="match status" value="1"/>
</dbReference>
<dbReference type="InterPro" id="IPR017853">
    <property type="entry name" value="GH"/>
</dbReference>
<dbReference type="Pfam" id="PF02449">
    <property type="entry name" value="Glyco_hydro_42"/>
    <property type="match status" value="1"/>
</dbReference>
<feature type="active site" description="Proton donor" evidence="7">
    <location>
        <position position="144"/>
    </location>
</feature>
<dbReference type="InterPro" id="IPR013738">
    <property type="entry name" value="Beta_galactosidase_Trimer"/>
</dbReference>
<dbReference type="Proteomes" id="UP000193711">
    <property type="component" value="Unassembled WGS sequence"/>
</dbReference>
<dbReference type="EC" id="3.2.1.23" evidence="3 6"/>
<name>A0A1X7PH43_9MICO</name>
<evidence type="ECO:0000256" key="3">
    <source>
        <dbReference type="ARBA" id="ARBA00012756"/>
    </source>
</evidence>
<dbReference type="SUPFAM" id="SSF52317">
    <property type="entry name" value="Class I glutamine amidotransferase-like"/>
    <property type="match status" value="1"/>
</dbReference>
<feature type="binding site" evidence="8">
    <location>
        <position position="308"/>
    </location>
    <ligand>
        <name>substrate</name>
    </ligand>
</feature>
<keyword evidence="4 6" id="KW-0378">Hydrolase</keyword>
<gene>
    <name evidence="11" type="ORF">SAMN06295885_3611</name>
</gene>
<feature type="domain" description="Glycoside hydrolase family 42 N-terminal" evidence="9">
    <location>
        <begin position="8"/>
        <end position="377"/>
    </location>
</feature>
<dbReference type="CDD" id="cd03143">
    <property type="entry name" value="A4_beta-galactosidase_middle_domain"/>
    <property type="match status" value="1"/>
</dbReference>
<proteinExistence type="inferred from homology"/>
<feature type="domain" description="Beta-galactosidase trimerisation" evidence="10">
    <location>
        <begin position="388"/>
        <end position="594"/>
    </location>
</feature>
<protein>
    <recommendedName>
        <fullName evidence="3 6">Beta-galactosidase</fullName>
        <shortName evidence="6">Beta-gal</shortName>
        <ecNumber evidence="3 6">3.2.1.23</ecNumber>
    </recommendedName>
</protein>
<evidence type="ECO:0000256" key="2">
    <source>
        <dbReference type="ARBA" id="ARBA00005940"/>
    </source>
</evidence>
<evidence type="ECO:0000256" key="8">
    <source>
        <dbReference type="PIRSR" id="PIRSR001084-2"/>
    </source>
</evidence>
<feature type="binding site" evidence="8">
    <location>
        <position position="143"/>
    </location>
    <ligand>
        <name>substrate</name>
    </ligand>
</feature>
<keyword evidence="5 6" id="KW-0326">Glycosidase</keyword>
<organism evidence="11 12">
    <name type="scientific">Rathayibacter oskolensis</name>
    <dbReference type="NCBI Taxonomy" id="1891671"/>
    <lineage>
        <taxon>Bacteria</taxon>
        <taxon>Bacillati</taxon>
        <taxon>Actinomycetota</taxon>
        <taxon>Actinomycetes</taxon>
        <taxon>Micrococcales</taxon>
        <taxon>Microbacteriaceae</taxon>
        <taxon>Rathayibacter</taxon>
    </lineage>
</organism>
<dbReference type="RefSeq" id="WP_085478000.1">
    <property type="nucleotide sequence ID" value="NZ_FXBM01000004.1"/>
</dbReference>
<evidence type="ECO:0000256" key="1">
    <source>
        <dbReference type="ARBA" id="ARBA00001412"/>
    </source>
</evidence>
<sequence>MALKYGGDYNPEQWPEEVWAEDVRLMREAGVNFVTVGVFSWALLEPEEGRYDFAWLDRVLDLLHGAGIGVDLATATASPPPWLFAAHPEILPEDDRGIRRWPGSRQHYSPTSPAYRAHAARLVRAMAERYGAHPALVMWHINNEYGCHTNLDYSDDAARAFRVWLEERYGRIDALNAAWGTAFWSQHYTGFEQILPPRIAPNFRNPTQLLDFRRFSSDALLECFLMEKAILREVTPDVPVTTNFIGAFKPVDYWRLAPHLDVISDDNYYDPFDAASPMKAAFSRDLMRSLGGGRPWLLMEQATSHVQWRPTNARKPTGQMRAMSLQAVARGADGINFFQWRQSVSGAEKFHSAMLPHGGTDTRIWRDVVELGDTLSRLGAVEGASSRAEVALVLDWDSWWAMEAGAHAQTFDYLAGVESWYRGLYARNVPVDFVSPASDLTGYRVVIAPQLYVLSVEDAARLERFAFAGGTLLVGYYSGIVDEVERIHDGGYPGPLRRVLGLRVEEFAPLLLEGDVDSTVVVDGLELGAFVGSVWSEIVVPTTAAVIGGFVGGELDGLPAVTRNATGAGAAWYVATQPSPEGVDLLLDTILLAASVVVPPAARAGVEIVRRGGVLFVINQRQSAVEVTLAGWGVDETVWLPPYGTAVRGAGASVPVSSEQRTTLVD</sequence>
<dbReference type="GO" id="GO:0009341">
    <property type="term" value="C:beta-galactosidase complex"/>
    <property type="evidence" value="ECO:0007669"/>
    <property type="project" value="InterPro"/>
</dbReference>
<dbReference type="InterPro" id="IPR003476">
    <property type="entry name" value="Glyco_hydro_42"/>
</dbReference>
<dbReference type="OrthoDB" id="9800974at2"/>
<dbReference type="InterPro" id="IPR013529">
    <property type="entry name" value="Glyco_hydro_42_N"/>
</dbReference>
<dbReference type="SUPFAM" id="SSF51445">
    <property type="entry name" value="(Trans)glycosidases"/>
    <property type="match status" value="1"/>
</dbReference>
<dbReference type="InterPro" id="IPR029062">
    <property type="entry name" value="Class_I_gatase-like"/>
</dbReference>
<comment type="similarity">
    <text evidence="2 6">Belongs to the glycosyl hydrolase 42 family.</text>
</comment>
<dbReference type="PIRSF" id="PIRSF001084">
    <property type="entry name" value="B-galactosidase"/>
    <property type="match status" value="1"/>
</dbReference>
<evidence type="ECO:0000259" key="10">
    <source>
        <dbReference type="Pfam" id="PF08532"/>
    </source>
</evidence>
<accession>A0A1X7PH43</accession>
<feature type="active site" description="Nucleophile" evidence="7">
    <location>
        <position position="300"/>
    </location>
</feature>
<evidence type="ECO:0000259" key="9">
    <source>
        <dbReference type="Pfam" id="PF02449"/>
    </source>
</evidence>
<keyword evidence="12" id="KW-1185">Reference proteome</keyword>
<reference evidence="12" key="1">
    <citation type="submission" date="2017-04" db="EMBL/GenBank/DDBJ databases">
        <authorList>
            <person name="Varghese N."/>
            <person name="Submissions S."/>
        </authorList>
    </citation>
    <scope>NUCLEOTIDE SEQUENCE [LARGE SCALE GENOMIC DNA]</scope>
    <source>
        <strain evidence="12">VKM Ac-2121</strain>
    </source>
</reference>
<comment type="catalytic activity">
    <reaction evidence="1 6">
        <text>Hydrolysis of terminal non-reducing beta-D-galactose residues in beta-D-galactosides.</text>
        <dbReference type="EC" id="3.2.1.23"/>
    </reaction>
</comment>
<evidence type="ECO:0000256" key="7">
    <source>
        <dbReference type="PIRSR" id="PIRSR001084-1"/>
    </source>
</evidence>
<dbReference type="PANTHER" id="PTHR36447">
    <property type="entry name" value="BETA-GALACTOSIDASE GANA"/>
    <property type="match status" value="1"/>
</dbReference>
<dbReference type="EMBL" id="FXBM01000004">
    <property type="protein sequence ID" value="SMH50761.1"/>
    <property type="molecule type" value="Genomic_DNA"/>
</dbReference>
<dbReference type="STRING" id="1891671.SAMN06295885_3611"/>
<evidence type="ECO:0000256" key="4">
    <source>
        <dbReference type="ARBA" id="ARBA00022801"/>
    </source>
</evidence>
<evidence type="ECO:0000313" key="12">
    <source>
        <dbReference type="Proteomes" id="UP000193711"/>
    </source>
</evidence>
<dbReference type="AlphaFoldDB" id="A0A1X7PH43"/>
<dbReference type="Gene3D" id="3.20.20.80">
    <property type="entry name" value="Glycosidases"/>
    <property type="match status" value="1"/>
</dbReference>
<feature type="binding site" evidence="8">
    <location>
        <position position="105"/>
    </location>
    <ligand>
        <name>substrate</name>
    </ligand>
</feature>
<evidence type="ECO:0000256" key="6">
    <source>
        <dbReference type="PIRNR" id="PIRNR001084"/>
    </source>
</evidence>
<dbReference type="GO" id="GO:0005975">
    <property type="term" value="P:carbohydrate metabolic process"/>
    <property type="evidence" value="ECO:0007669"/>
    <property type="project" value="InterPro"/>
</dbReference>
<dbReference type="Gene3D" id="3.40.50.880">
    <property type="match status" value="1"/>
</dbReference>
<evidence type="ECO:0000256" key="5">
    <source>
        <dbReference type="ARBA" id="ARBA00023295"/>
    </source>
</evidence>